<dbReference type="PANTHER" id="PTHR13604">
    <property type="entry name" value="DC12-RELATED"/>
    <property type="match status" value="1"/>
</dbReference>
<evidence type="ECO:0000313" key="10">
    <source>
        <dbReference type="Proteomes" id="UP000007058"/>
    </source>
</evidence>
<dbReference type="GO" id="GO:0016829">
    <property type="term" value="F:lyase activity"/>
    <property type="evidence" value="ECO:0007669"/>
    <property type="project" value="UniProtKB-KW"/>
</dbReference>
<keyword evidence="4 8" id="KW-0378">Hydrolase</keyword>
<dbReference type="Gene3D" id="3.90.1680.10">
    <property type="entry name" value="SOS response associated peptidase-like"/>
    <property type="match status" value="1"/>
</dbReference>
<reference evidence="9 10" key="1">
    <citation type="journal article" date="2005" name="DNA Res.">
        <title>Complete genome sequence of the facultative anaerobic magnetotactic bacterium Magnetospirillum sp. strain AMB-1.</title>
        <authorList>
            <person name="Matsunaga T."/>
            <person name="Okamura Y."/>
            <person name="Fukuda Y."/>
            <person name="Wahyudi A.T."/>
            <person name="Murase Y."/>
            <person name="Takeyama H."/>
        </authorList>
    </citation>
    <scope>NUCLEOTIDE SEQUENCE [LARGE SCALE GENOMIC DNA]</scope>
    <source>
        <strain evidence="10">ATCC 700264 / AMB-1</strain>
    </source>
</reference>
<name>Q2W372_PARM1</name>
<dbReference type="GO" id="GO:0106300">
    <property type="term" value="P:protein-DNA covalent cross-linking repair"/>
    <property type="evidence" value="ECO:0007669"/>
    <property type="project" value="InterPro"/>
</dbReference>
<evidence type="ECO:0000256" key="8">
    <source>
        <dbReference type="RuleBase" id="RU364100"/>
    </source>
</evidence>
<evidence type="ECO:0000313" key="9">
    <source>
        <dbReference type="EMBL" id="BAE51703.1"/>
    </source>
</evidence>
<evidence type="ECO:0000256" key="1">
    <source>
        <dbReference type="ARBA" id="ARBA00008136"/>
    </source>
</evidence>
<dbReference type="Proteomes" id="UP000007058">
    <property type="component" value="Chromosome"/>
</dbReference>
<dbReference type="PANTHER" id="PTHR13604:SF0">
    <property type="entry name" value="ABASIC SITE PROCESSING PROTEIN HMCES"/>
    <property type="match status" value="1"/>
</dbReference>
<dbReference type="GO" id="GO:0008233">
    <property type="term" value="F:peptidase activity"/>
    <property type="evidence" value="ECO:0007669"/>
    <property type="project" value="UniProtKB-KW"/>
</dbReference>
<sequence length="187" mass="20302">MCSRFELNAGSRDLIRRFGLTVPPPFPLGTERRPTDAVLVIGRDGACLMPWGWAVEWQAAPLINARAETLAAKPTFRPLLRGGRVLVPATAWWEWPQRRKTRIALGDGEPFAMAGLSDGRRVAIVTCAPGAELTAVHDRTPVVLTPQSEAAWIDGARSFSEVEPLLRPHPGPFTVTAEASAQGDLFG</sequence>
<dbReference type="GO" id="GO:0003697">
    <property type="term" value="F:single-stranded DNA binding"/>
    <property type="evidence" value="ECO:0007669"/>
    <property type="project" value="InterPro"/>
</dbReference>
<dbReference type="OrthoDB" id="9782620at2"/>
<dbReference type="InterPro" id="IPR003738">
    <property type="entry name" value="SRAP"/>
</dbReference>
<keyword evidence="5" id="KW-0190">Covalent protein-DNA linkage</keyword>
<dbReference type="EC" id="3.4.-.-" evidence="8"/>
<keyword evidence="2 8" id="KW-0645">Protease</keyword>
<gene>
    <name evidence="9" type="ordered locus">amb2899</name>
</gene>
<accession>Q2W372</accession>
<dbReference type="RefSeq" id="WP_011385276.1">
    <property type="nucleotide sequence ID" value="NC_007626.1"/>
</dbReference>
<dbReference type="Pfam" id="PF02586">
    <property type="entry name" value="SRAP"/>
    <property type="match status" value="1"/>
</dbReference>
<keyword evidence="6" id="KW-0238">DNA-binding</keyword>
<dbReference type="SUPFAM" id="SSF143081">
    <property type="entry name" value="BB1717-like"/>
    <property type="match status" value="1"/>
</dbReference>
<dbReference type="InterPro" id="IPR036590">
    <property type="entry name" value="SRAP-like"/>
</dbReference>
<evidence type="ECO:0000256" key="4">
    <source>
        <dbReference type="ARBA" id="ARBA00022801"/>
    </source>
</evidence>
<dbReference type="AlphaFoldDB" id="Q2W372"/>
<dbReference type="KEGG" id="mag:amb2899"/>
<dbReference type="GO" id="GO:0006508">
    <property type="term" value="P:proteolysis"/>
    <property type="evidence" value="ECO:0007669"/>
    <property type="project" value="UniProtKB-KW"/>
</dbReference>
<keyword evidence="7" id="KW-0456">Lyase</keyword>
<comment type="similarity">
    <text evidence="1 8">Belongs to the SOS response-associated peptidase family.</text>
</comment>
<protein>
    <recommendedName>
        <fullName evidence="8">Abasic site processing protein</fullName>
        <ecNumber evidence="8">3.4.-.-</ecNumber>
    </recommendedName>
</protein>
<keyword evidence="10" id="KW-1185">Reference proteome</keyword>
<evidence type="ECO:0000256" key="6">
    <source>
        <dbReference type="ARBA" id="ARBA00023125"/>
    </source>
</evidence>
<dbReference type="EMBL" id="AP007255">
    <property type="protein sequence ID" value="BAE51703.1"/>
    <property type="molecule type" value="Genomic_DNA"/>
</dbReference>
<dbReference type="HOGENOM" id="CLU_035990_6_3_5"/>
<proteinExistence type="inferred from homology"/>
<evidence type="ECO:0000256" key="2">
    <source>
        <dbReference type="ARBA" id="ARBA00022670"/>
    </source>
</evidence>
<organism evidence="9 10">
    <name type="scientific">Paramagnetospirillum magneticum (strain ATCC 700264 / AMB-1)</name>
    <name type="common">Magnetospirillum magneticum</name>
    <dbReference type="NCBI Taxonomy" id="342108"/>
    <lineage>
        <taxon>Bacteria</taxon>
        <taxon>Pseudomonadati</taxon>
        <taxon>Pseudomonadota</taxon>
        <taxon>Alphaproteobacteria</taxon>
        <taxon>Rhodospirillales</taxon>
        <taxon>Magnetospirillaceae</taxon>
        <taxon>Paramagnetospirillum</taxon>
    </lineage>
</organism>
<evidence type="ECO:0000256" key="7">
    <source>
        <dbReference type="ARBA" id="ARBA00023239"/>
    </source>
</evidence>
<evidence type="ECO:0000256" key="5">
    <source>
        <dbReference type="ARBA" id="ARBA00023124"/>
    </source>
</evidence>
<keyword evidence="3" id="KW-0227">DNA damage</keyword>
<evidence type="ECO:0000256" key="3">
    <source>
        <dbReference type="ARBA" id="ARBA00022763"/>
    </source>
</evidence>
<dbReference type="STRING" id="342108.amb2899"/>